<evidence type="ECO:0000256" key="6">
    <source>
        <dbReference type="ARBA" id="ARBA00023136"/>
    </source>
</evidence>
<feature type="signal peptide" evidence="11">
    <location>
        <begin position="1"/>
        <end position="20"/>
    </location>
</feature>
<dbReference type="SUPFAM" id="SSF57184">
    <property type="entry name" value="Growth factor receptor domain"/>
    <property type="match status" value="1"/>
</dbReference>
<evidence type="ECO:0000256" key="4">
    <source>
        <dbReference type="ARBA" id="ARBA00022729"/>
    </source>
</evidence>
<feature type="compositionally biased region" description="Polar residues" evidence="9">
    <location>
        <begin position="260"/>
        <end position="271"/>
    </location>
</feature>
<feature type="chain" id="PRO_5046804142" evidence="11">
    <location>
        <begin position="21"/>
        <end position="841"/>
    </location>
</feature>
<keyword evidence="7" id="KW-1015">Disulfide bond</keyword>
<evidence type="ECO:0000256" key="9">
    <source>
        <dbReference type="SAM" id="MobiDB-lite"/>
    </source>
</evidence>
<organism evidence="13 14">
    <name type="scientific">Salmo salar</name>
    <name type="common">Atlantic salmon</name>
    <dbReference type="NCBI Taxonomy" id="8030"/>
    <lineage>
        <taxon>Eukaryota</taxon>
        <taxon>Metazoa</taxon>
        <taxon>Chordata</taxon>
        <taxon>Craniata</taxon>
        <taxon>Vertebrata</taxon>
        <taxon>Euteleostomi</taxon>
        <taxon>Actinopterygii</taxon>
        <taxon>Neopterygii</taxon>
        <taxon>Teleostei</taxon>
        <taxon>Protacanthopterygii</taxon>
        <taxon>Salmoniformes</taxon>
        <taxon>Salmonidae</taxon>
        <taxon>Salmoninae</taxon>
        <taxon>Salmo</taxon>
    </lineage>
</organism>
<evidence type="ECO:0000256" key="10">
    <source>
        <dbReference type="SAM" id="Phobius"/>
    </source>
</evidence>
<feature type="compositionally biased region" description="Low complexity" evidence="9">
    <location>
        <begin position="56"/>
        <end position="77"/>
    </location>
</feature>
<keyword evidence="8" id="KW-0325">Glycoprotein</keyword>
<feature type="compositionally biased region" description="Polar residues" evidence="9">
    <location>
        <begin position="116"/>
        <end position="150"/>
    </location>
</feature>
<evidence type="ECO:0000256" key="2">
    <source>
        <dbReference type="ARBA" id="ARBA00022475"/>
    </source>
</evidence>
<dbReference type="PANTHER" id="PTHR24037">
    <property type="entry name" value="HEART DEVELOPMENT PROTEIN WITH EGF-LIKE DOMAINS 1"/>
    <property type="match status" value="1"/>
</dbReference>
<evidence type="ECO:0000313" key="13">
    <source>
        <dbReference type="Proteomes" id="UP001652741"/>
    </source>
</evidence>
<feature type="compositionally biased region" description="Low complexity" evidence="9">
    <location>
        <begin position="248"/>
        <end position="259"/>
    </location>
</feature>
<keyword evidence="5" id="KW-0677">Repeat</keyword>
<evidence type="ECO:0000256" key="7">
    <source>
        <dbReference type="ARBA" id="ARBA00023157"/>
    </source>
</evidence>
<feature type="domain" description="SEA" evidence="12">
    <location>
        <begin position="512"/>
        <end position="622"/>
    </location>
</feature>
<dbReference type="SUPFAM" id="SSF82671">
    <property type="entry name" value="SEA domain"/>
    <property type="match status" value="1"/>
</dbReference>
<dbReference type="InterPro" id="IPR036364">
    <property type="entry name" value="SEA_dom_sf"/>
</dbReference>
<keyword evidence="6 10" id="KW-0472">Membrane</keyword>
<keyword evidence="13" id="KW-1185">Reference proteome</keyword>
<feature type="compositionally biased region" description="Polar residues" evidence="9">
    <location>
        <begin position="350"/>
        <end position="364"/>
    </location>
</feature>
<keyword evidence="10" id="KW-0812">Transmembrane</keyword>
<keyword evidence="2" id="KW-1003">Cell membrane</keyword>
<feature type="region of interest" description="Disordered" evidence="9">
    <location>
        <begin position="28"/>
        <end position="462"/>
    </location>
</feature>
<keyword evidence="10" id="KW-1133">Transmembrane helix</keyword>
<feature type="compositionally biased region" description="Low complexity" evidence="9">
    <location>
        <begin position="99"/>
        <end position="114"/>
    </location>
</feature>
<evidence type="ECO:0000256" key="1">
    <source>
        <dbReference type="ARBA" id="ARBA00004236"/>
    </source>
</evidence>
<name>A0ABM3EIS8_SALSA</name>
<evidence type="ECO:0000256" key="11">
    <source>
        <dbReference type="SAM" id="SignalP"/>
    </source>
</evidence>
<evidence type="ECO:0000256" key="8">
    <source>
        <dbReference type="ARBA" id="ARBA00023180"/>
    </source>
</evidence>
<dbReference type="InterPro" id="IPR009030">
    <property type="entry name" value="Growth_fac_rcpt_cys_sf"/>
</dbReference>
<dbReference type="Proteomes" id="UP001652741">
    <property type="component" value="Chromosome ssa03"/>
</dbReference>
<evidence type="ECO:0000256" key="5">
    <source>
        <dbReference type="ARBA" id="ARBA00022737"/>
    </source>
</evidence>
<comment type="subcellular location">
    <subcellularLocation>
        <location evidence="1">Cell membrane</location>
    </subcellularLocation>
</comment>
<protein>
    <submittedName>
        <fullName evidence="14">Flocculation protein FLO11 isoform X4</fullName>
    </submittedName>
</protein>
<feature type="compositionally biased region" description="Polar residues" evidence="9">
    <location>
        <begin position="284"/>
        <end position="295"/>
    </location>
</feature>
<evidence type="ECO:0000313" key="14">
    <source>
        <dbReference type="RefSeq" id="XP_045570961.1"/>
    </source>
</evidence>
<dbReference type="RefSeq" id="XP_045570961.1">
    <property type="nucleotide sequence ID" value="XM_045715005.1"/>
</dbReference>
<feature type="compositionally biased region" description="Polar residues" evidence="9">
    <location>
        <begin position="431"/>
        <end position="462"/>
    </location>
</feature>
<feature type="compositionally biased region" description="Polar residues" evidence="9">
    <location>
        <begin position="78"/>
        <end position="91"/>
    </location>
</feature>
<evidence type="ECO:0000256" key="3">
    <source>
        <dbReference type="ARBA" id="ARBA00022536"/>
    </source>
</evidence>
<proteinExistence type="predicted"/>
<sequence length="841" mass="87095">MTLFCHQLFILLWIVVTVLSFSLGAESNTQTPGTHGSPGPTDTSLTPGDRSTTLLSTKTPVSTEPSSTTTTTQDPSTVLRSTDGTSPTTAAVSKMKEVSTTTDLTSASDTTESTGAVGTTATETRTISLVSTAERTSSHKTSAYTVTSPEATEKDSQSTDSGMTTPTTTPALSRGVSPSTTEHAGTSSSSSSIVPTSSTKEPGTHETTAINTATTDTGTKDSETTGTGITKSTIPPTGQTALPVTEGSTLSSTRPSSTTKGTDTSLPVTEGSTLSSTHPSSTTKGTDTSLPVTEGSTLSSTRPSSTTKGPDTSLPVSHSTSPSTSTTSNTEGSQVPTTKGPDTALPVTDGATSSTPTATITGSPHTDKTTGAEGTTNSTTTADTPALPPTSSSASSPPSPGSTQTPGSSTEVPVDTSTTTPAPSPTITPTGETPGQPTSKTSESPLPPFHTSTSPTGGITTQPESAITATTSLPPPISIVCPSTPCPYDSICLNGTCQCVSGTFLLEGRCVQAQVFSGDLHLNRAFQDEMSNRSSVIFQQTAARISEALRRALGNESGYYQTDVVLLRQGSVIATVNNVFKLGSSATQTSTNGAIEKAIRACGTTCGTILERATFTATDLCDQSPLPCDVRSTTCEYKEDGVTRCSCKAGYINSFYSNQSCTACPSGQKSEGDTCVPCPFGYAGFNCTDSALLAVVVIACVLGGVLLIMLLALLAYCCWYRSRSVKKPSAEFSSPYPVEDFRGPWSTTQGITPIPRASTNWASTPMEMTEGGSTHTLVDMKPHTNGAGFHILPKREKKTGSYDLTSDSMNTFKGKNQSRYSYLVQGHENPYFIPADDRRPV</sequence>
<feature type="compositionally biased region" description="Low complexity" evidence="9">
    <location>
        <begin position="179"/>
        <end position="217"/>
    </location>
</feature>
<evidence type="ECO:0000259" key="12">
    <source>
        <dbReference type="PROSITE" id="PS50024"/>
    </source>
</evidence>
<keyword evidence="4 11" id="KW-0732">Signal</keyword>
<feature type="transmembrane region" description="Helical" evidence="10">
    <location>
        <begin position="691"/>
        <end position="719"/>
    </location>
</feature>
<reference evidence="14" key="1">
    <citation type="submission" date="2025-08" db="UniProtKB">
        <authorList>
            <consortium name="RefSeq"/>
        </authorList>
    </citation>
    <scope>IDENTIFICATION</scope>
</reference>
<keyword evidence="3" id="KW-0245">EGF-like domain</keyword>
<accession>A0ABM3EIS8</accession>
<dbReference type="InterPro" id="IPR000082">
    <property type="entry name" value="SEA_dom"/>
</dbReference>
<dbReference type="PROSITE" id="PS50024">
    <property type="entry name" value="SEA"/>
    <property type="match status" value="1"/>
</dbReference>
<dbReference type="Pfam" id="PF01390">
    <property type="entry name" value="SEA"/>
    <property type="match status" value="1"/>
</dbReference>
<feature type="compositionally biased region" description="Low complexity" evidence="9">
    <location>
        <begin position="272"/>
        <end position="283"/>
    </location>
</feature>
<feature type="compositionally biased region" description="Low complexity" evidence="9">
    <location>
        <begin position="371"/>
        <end position="430"/>
    </location>
</feature>
<dbReference type="Gene3D" id="3.30.70.960">
    <property type="entry name" value="SEA domain"/>
    <property type="match status" value="1"/>
</dbReference>
<feature type="compositionally biased region" description="Polar residues" evidence="9">
    <location>
        <begin position="28"/>
        <end position="55"/>
    </location>
</feature>
<gene>
    <name evidence="14" type="primary">LOC106600798</name>
</gene>
<feature type="compositionally biased region" description="Polar residues" evidence="9">
    <location>
        <begin position="229"/>
        <end position="242"/>
    </location>
</feature>
<feature type="compositionally biased region" description="Low complexity" evidence="9">
    <location>
        <begin position="296"/>
        <end position="333"/>
    </location>
</feature>
<dbReference type="PANTHER" id="PTHR24037:SF7">
    <property type="entry name" value="FLOCCULATION PROTEIN FLO11 ISOFORM X1-RELATED"/>
    <property type="match status" value="1"/>
</dbReference>